<protein>
    <submittedName>
        <fullName evidence="1">Uncharacterized protein</fullName>
    </submittedName>
</protein>
<proteinExistence type="predicted"/>
<dbReference type="EMBL" id="OCPC01000006">
    <property type="protein sequence ID" value="SOE18671.1"/>
    <property type="molecule type" value="Genomic_DNA"/>
</dbReference>
<evidence type="ECO:0000313" key="1">
    <source>
        <dbReference type="EMBL" id="SOE18671.1"/>
    </source>
</evidence>
<gene>
    <name evidence="1" type="ORF">SAMN05877838_3607</name>
</gene>
<name>A0A286IF39_9HYPH</name>
<accession>A0A286IF39</accession>
<reference evidence="2" key="1">
    <citation type="submission" date="2017-08" db="EMBL/GenBank/DDBJ databases">
        <authorList>
            <person name="Varghese N."/>
            <person name="Submissions S."/>
        </authorList>
    </citation>
    <scope>NUCLEOTIDE SEQUENCE [LARGE SCALE GENOMIC DNA]</scope>
    <source>
        <strain evidence="2">KCTC 23107</strain>
    </source>
</reference>
<dbReference type="AlphaFoldDB" id="A0A286IF39"/>
<sequence>MRVDVEDRKFGRLEPHYFNRGGGTKLDRFGRQEGYRCSPPGLGRNTSRTGICFRTVDELADHLLANPGWGICVKKPGHPASLRYTNIIVDGRPL</sequence>
<keyword evidence="2" id="KW-1185">Reference proteome</keyword>
<organism evidence="1 2">
    <name type="scientific">Hoeflea halophila</name>
    <dbReference type="NCBI Taxonomy" id="714899"/>
    <lineage>
        <taxon>Bacteria</taxon>
        <taxon>Pseudomonadati</taxon>
        <taxon>Pseudomonadota</taxon>
        <taxon>Alphaproteobacteria</taxon>
        <taxon>Hyphomicrobiales</taxon>
        <taxon>Rhizobiaceae</taxon>
        <taxon>Hoeflea</taxon>
    </lineage>
</organism>
<evidence type="ECO:0000313" key="2">
    <source>
        <dbReference type="Proteomes" id="UP000219465"/>
    </source>
</evidence>
<dbReference type="Proteomes" id="UP000219465">
    <property type="component" value="Unassembled WGS sequence"/>
</dbReference>